<sequence>MRVRDIMTSSVYVVRHDAPVEDAAELMTTYAVTALPVVDGDERLVGMVSDSDLLWHRVPAELATDPRHHPDAGVGAERRPGLVVEAMSERPVTITPDADVADAAQLMLDNDVRSLPVLQDHRVVGILSRRDILKAMVRGDSVLAADVQHRLDDYAGSHGRWTVTVEAGVATVDGGFPNEQQRTVVTVLTRTVPGVAAVRFTGDHGDDSLRGTATKTG</sequence>
<dbReference type="SUPFAM" id="SSF54631">
    <property type="entry name" value="CBS-domain pair"/>
    <property type="match status" value="1"/>
</dbReference>
<evidence type="ECO:0000259" key="3">
    <source>
        <dbReference type="PROSITE" id="PS51371"/>
    </source>
</evidence>
<dbReference type="SMART" id="SM00116">
    <property type="entry name" value="CBS"/>
    <property type="match status" value="2"/>
</dbReference>
<dbReference type="PANTHER" id="PTHR43080">
    <property type="entry name" value="CBS DOMAIN-CONTAINING PROTEIN CBSX3, MITOCHONDRIAL"/>
    <property type="match status" value="1"/>
</dbReference>
<dbReference type="Gene3D" id="3.10.580.10">
    <property type="entry name" value="CBS-domain"/>
    <property type="match status" value="1"/>
</dbReference>
<organism evidence="4 5">
    <name type="scientific">Actinoplanes sichuanensis</name>
    <dbReference type="NCBI Taxonomy" id="512349"/>
    <lineage>
        <taxon>Bacteria</taxon>
        <taxon>Bacillati</taxon>
        <taxon>Actinomycetota</taxon>
        <taxon>Actinomycetes</taxon>
        <taxon>Micromonosporales</taxon>
        <taxon>Micromonosporaceae</taxon>
        <taxon>Actinoplanes</taxon>
    </lineage>
</organism>
<dbReference type="PROSITE" id="PS51371">
    <property type="entry name" value="CBS"/>
    <property type="match status" value="2"/>
</dbReference>
<dbReference type="InterPro" id="IPR046342">
    <property type="entry name" value="CBS_dom_sf"/>
</dbReference>
<reference evidence="5" key="1">
    <citation type="journal article" date="2019" name="Int. J. Syst. Evol. Microbiol.">
        <title>The Global Catalogue of Microorganisms (GCM) 10K type strain sequencing project: providing services to taxonomists for standard genome sequencing and annotation.</title>
        <authorList>
            <consortium name="The Broad Institute Genomics Platform"/>
            <consortium name="The Broad Institute Genome Sequencing Center for Infectious Disease"/>
            <person name="Wu L."/>
            <person name="Ma J."/>
        </authorList>
    </citation>
    <scope>NUCLEOTIDE SEQUENCE [LARGE SCALE GENOMIC DNA]</scope>
    <source>
        <strain evidence="5">CCM 7526</strain>
    </source>
</reference>
<dbReference type="Pfam" id="PF00571">
    <property type="entry name" value="CBS"/>
    <property type="match status" value="2"/>
</dbReference>
<dbReference type="EMBL" id="JBHTMK010000050">
    <property type="protein sequence ID" value="MFD1371054.1"/>
    <property type="molecule type" value="Genomic_DNA"/>
</dbReference>
<dbReference type="InterPro" id="IPR051257">
    <property type="entry name" value="Diverse_CBS-Domain"/>
</dbReference>
<dbReference type="CDD" id="cd04586">
    <property type="entry name" value="CBS_pair_BON_assoc"/>
    <property type="match status" value="1"/>
</dbReference>
<proteinExistence type="predicted"/>
<accession>A0ABW4AKN9</accession>
<comment type="caution">
    <text evidence="4">The sequence shown here is derived from an EMBL/GenBank/DDBJ whole genome shotgun (WGS) entry which is preliminary data.</text>
</comment>
<feature type="domain" description="CBS" evidence="3">
    <location>
        <begin position="7"/>
        <end position="64"/>
    </location>
</feature>
<keyword evidence="5" id="KW-1185">Reference proteome</keyword>
<dbReference type="Pfam" id="PF04972">
    <property type="entry name" value="BON"/>
    <property type="match status" value="1"/>
</dbReference>
<dbReference type="InterPro" id="IPR000644">
    <property type="entry name" value="CBS_dom"/>
</dbReference>
<dbReference type="PANTHER" id="PTHR43080:SF26">
    <property type="entry name" value="REGULATORY PROTEIN"/>
    <property type="match status" value="1"/>
</dbReference>
<protein>
    <submittedName>
        <fullName evidence="4">HPP family protein</fullName>
    </submittedName>
</protein>
<name>A0ABW4AKN9_9ACTN</name>
<dbReference type="RefSeq" id="WP_317795630.1">
    <property type="nucleotide sequence ID" value="NZ_AP028461.1"/>
</dbReference>
<evidence type="ECO:0000313" key="5">
    <source>
        <dbReference type="Proteomes" id="UP001597183"/>
    </source>
</evidence>
<gene>
    <name evidence="4" type="ORF">ACFQ5G_37450</name>
</gene>
<keyword evidence="1 2" id="KW-0129">CBS domain</keyword>
<evidence type="ECO:0000256" key="2">
    <source>
        <dbReference type="PROSITE-ProRule" id="PRU00703"/>
    </source>
</evidence>
<feature type="domain" description="CBS" evidence="3">
    <location>
        <begin position="87"/>
        <end position="142"/>
    </location>
</feature>
<dbReference type="Proteomes" id="UP001597183">
    <property type="component" value="Unassembled WGS sequence"/>
</dbReference>
<evidence type="ECO:0000256" key="1">
    <source>
        <dbReference type="ARBA" id="ARBA00023122"/>
    </source>
</evidence>
<dbReference type="InterPro" id="IPR007055">
    <property type="entry name" value="BON_dom"/>
</dbReference>
<evidence type="ECO:0000313" key="4">
    <source>
        <dbReference type="EMBL" id="MFD1371054.1"/>
    </source>
</evidence>